<organism evidence="2 3">
    <name type="scientific">Rhodopseudomonas telluris</name>
    <dbReference type="NCBI Taxonomy" id="644215"/>
    <lineage>
        <taxon>Bacteria</taxon>
        <taxon>Pseudomonadati</taxon>
        <taxon>Pseudomonadota</taxon>
        <taxon>Alphaproteobacteria</taxon>
        <taxon>Hyphomicrobiales</taxon>
        <taxon>Nitrobacteraceae</taxon>
        <taxon>Rhodopseudomonas</taxon>
    </lineage>
</organism>
<comment type="caution">
    <text evidence="2">The sequence shown here is derived from an EMBL/GenBank/DDBJ whole genome shotgun (WGS) entry which is preliminary data.</text>
</comment>
<keyword evidence="3" id="KW-1185">Reference proteome</keyword>
<sequence length="94" mass="9225">MADPKTVLMTVTGTGGVPTLAEAAAQLGVDVGRLNAAFGVIPIDAAQGRFAVEVDADALPPGAADAVRGPFSNPPIAGFGPVQSGPAKPDSSEN</sequence>
<dbReference type="Proteomes" id="UP001589775">
    <property type="component" value="Unassembled WGS sequence"/>
</dbReference>
<reference evidence="2 3" key="1">
    <citation type="submission" date="2024-09" db="EMBL/GenBank/DDBJ databases">
        <authorList>
            <person name="Sun Q."/>
            <person name="Mori K."/>
        </authorList>
    </citation>
    <scope>NUCLEOTIDE SEQUENCE [LARGE SCALE GENOMIC DNA]</scope>
    <source>
        <strain evidence="2 3">KCTC 23279</strain>
    </source>
</reference>
<dbReference type="RefSeq" id="WP_378389129.1">
    <property type="nucleotide sequence ID" value="NZ_JBHLWM010000005.1"/>
</dbReference>
<gene>
    <name evidence="2" type="ORF">ACFFJ6_15225</name>
</gene>
<protein>
    <submittedName>
        <fullName evidence="2">Uncharacterized protein</fullName>
    </submittedName>
</protein>
<accession>A0ABV6EUF7</accession>
<evidence type="ECO:0000313" key="2">
    <source>
        <dbReference type="EMBL" id="MFC0241839.1"/>
    </source>
</evidence>
<name>A0ABV6EUF7_9BRAD</name>
<evidence type="ECO:0000313" key="3">
    <source>
        <dbReference type="Proteomes" id="UP001589775"/>
    </source>
</evidence>
<proteinExistence type="predicted"/>
<evidence type="ECO:0000256" key="1">
    <source>
        <dbReference type="SAM" id="MobiDB-lite"/>
    </source>
</evidence>
<feature type="region of interest" description="Disordered" evidence="1">
    <location>
        <begin position="65"/>
        <end position="94"/>
    </location>
</feature>
<dbReference type="EMBL" id="JBHLWM010000005">
    <property type="protein sequence ID" value="MFC0241839.1"/>
    <property type="molecule type" value="Genomic_DNA"/>
</dbReference>